<accession>A0A074WPN8</accession>
<dbReference type="CDD" id="cd10170">
    <property type="entry name" value="ASKHA_NBD_HSP70"/>
    <property type="match status" value="1"/>
</dbReference>
<keyword evidence="2" id="KW-1185">Reference proteome</keyword>
<dbReference type="SUPFAM" id="SSF53067">
    <property type="entry name" value="Actin-like ATPase domain"/>
    <property type="match status" value="2"/>
</dbReference>
<dbReference type="InterPro" id="IPR043129">
    <property type="entry name" value="ATPase_NBD"/>
</dbReference>
<dbReference type="PANTHER" id="PTHR14187">
    <property type="entry name" value="ALPHA KINASE/ELONGATION FACTOR 2 KINASE"/>
    <property type="match status" value="1"/>
</dbReference>
<dbReference type="EMBL" id="KL584713">
    <property type="protein sequence ID" value="KEQ71652.1"/>
    <property type="molecule type" value="Genomic_DNA"/>
</dbReference>
<dbReference type="RefSeq" id="XP_013426001.1">
    <property type="nucleotide sequence ID" value="XM_013570547.1"/>
</dbReference>
<organism evidence="1 2">
    <name type="scientific">Aureobasidium namibiae CBS 147.97</name>
    <dbReference type="NCBI Taxonomy" id="1043004"/>
    <lineage>
        <taxon>Eukaryota</taxon>
        <taxon>Fungi</taxon>
        <taxon>Dikarya</taxon>
        <taxon>Ascomycota</taxon>
        <taxon>Pezizomycotina</taxon>
        <taxon>Dothideomycetes</taxon>
        <taxon>Dothideomycetidae</taxon>
        <taxon>Dothideales</taxon>
        <taxon>Saccotheciaceae</taxon>
        <taxon>Aureobasidium</taxon>
    </lineage>
</organism>
<dbReference type="GeneID" id="25417146"/>
<sequence>MPPGRPKKDTIVVGVDFGTTHSGVSYTYRGKPDSSSEIPVEGTGCDKVPTQLQYEVSSEATPLPSRKRRAAGSYADLNKADVHVVKWGFPAMKEKESIQMLKLLLDPQQELPPYVSRTKLEAQLKQIGRSAVEATADFLEKLKAQALEALDKPVWSDAAKDATLKATEMAKLRNLQMITEPEAAGLYALKQMEGVTLAEGDTYIVCDAGGGTVDLISYEVKSLKPLRFEECAAGTGGICGSGILNMRFEDHVKARMGLTAFEEYCEQNPKDWNRCNTDDMDDASIPLAGAKEDPRAGIEKNYIILDAENLHDIFRPVMESIVKLCDEQYIALRKAKKKAKGLILVGGFGESNHLHNVLKLHFAGTKDFDILQPPNAWSAAARGAVIHCIEGDSLVEAGVARHHYGVINRLPFEPGKHSRKNCVFDPDDEKWYAENQIEWFVKKNESISARTPMVLPFHFPAYDKLTSETITLVVSDEEEAPLEFVFTGRTRTLGTIEVNLEKVAANRWKKQKTFSGKNFVSLNYQVGMVFGSGGLMFDMRVGSKICGSLRAKYE</sequence>
<dbReference type="Gene3D" id="3.30.420.40">
    <property type="match status" value="1"/>
</dbReference>
<dbReference type="AlphaFoldDB" id="A0A074WPN8"/>
<name>A0A074WPN8_9PEZI</name>
<protein>
    <recommendedName>
        <fullName evidence="3">Actin-like ATPase domain-containing protein</fullName>
    </recommendedName>
</protein>
<dbReference type="HOGENOM" id="CLU_009958_6_1_1"/>
<proteinExistence type="predicted"/>
<dbReference type="PANTHER" id="PTHR14187:SF82">
    <property type="entry name" value="FAMILY CHAPERONE, PUTATIVE (AFU_ORTHOLOGUE AFUA_7G08575)-RELATED"/>
    <property type="match status" value="1"/>
</dbReference>
<evidence type="ECO:0008006" key="3">
    <source>
        <dbReference type="Google" id="ProtNLM"/>
    </source>
</evidence>
<reference evidence="1 2" key="1">
    <citation type="journal article" date="2014" name="BMC Genomics">
        <title>Genome sequencing of four Aureobasidium pullulans varieties: biotechnological potential, stress tolerance, and description of new species.</title>
        <authorList>
            <person name="Gostin Ar C."/>
            <person name="Ohm R.A."/>
            <person name="Kogej T."/>
            <person name="Sonjak S."/>
            <person name="Turk M."/>
            <person name="Zajc J."/>
            <person name="Zalar P."/>
            <person name="Grube M."/>
            <person name="Sun H."/>
            <person name="Han J."/>
            <person name="Sharma A."/>
            <person name="Chiniquy J."/>
            <person name="Ngan C.Y."/>
            <person name="Lipzen A."/>
            <person name="Barry K."/>
            <person name="Grigoriev I.V."/>
            <person name="Gunde-Cimerman N."/>
        </authorList>
    </citation>
    <scope>NUCLEOTIDE SEQUENCE [LARGE SCALE GENOMIC DNA]</scope>
    <source>
        <strain evidence="1 2">CBS 147.97</strain>
    </source>
</reference>
<dbReference type="STRING" id="1043004.A0A074WPN8"/>
<evidence type="ECO:0000313" key="1">
    <source>
        <dbReference type="EMBL" id="KEQ71652.1"/>
    </source>
</evidence>
<evidence type="ECO:0000313" key="2">
    <source>
        <dbReference type="Proteomes" id="UP000027730"/>
    </source>
</evidence>
<dbReference type="Proteomes" id="UP000027730">
    <property type="component" value="Unassembled WGS sequence"/>
</dbReference>
<dbReference type="OrthoDB" id="2963168at2759"/>
<gene>
    <name evidence="1" type="ORF">M436DRAFT_83260</name>
</gene>